<proteinExistence type="predicted"/>
<name>A0A517T7P4_9PLAN</name>
<dbReference type="Proteomes" id="UP000319976">
    <property type="component" value="Chromosome"/>
</dbReference>
<evidence type="ECO:0000313" key="3">
    <source>
        <dbReference type="EMBL" id="QDT64395.1"/>
    </source>
</evidence>
<evidence type="ECO:0000313" key="4">
    <source>
        <dbReference type="Proteomes" id="UP000319976"/>
    </source>
</evidence>
<evidence type="ECO:0000256" key="1">
    <source>
        <dbReference type="SAM" id="Coils"/>
    </source>
</evidence>
<reference evidence="3 4" key="1">
    <citation type="submission" date="2019-02" db="EMBL/GenBank/DDBJ databases">
        <title>Deep-cultivation of Planctomycetes and their phenomic and genomic characterization uncovers novel biology.</title>
        <authorList>
            <person name="Wiegand S."/>
            <person name="Jogler M."/>
            <person name="Boedeker C."/>
            <person name="Pinto D."/>
            <person name="Vollmers J."/>
            <person name="Rivas-Marin E."/>
            <person name="Kohn T."/>
            <person name="Peeters S.H."/>
            <person name="Heuer A."/>
            <person name="Rast P."/>
            <person name="Oberbeckmann S."/>
            <person name="Bunk B."/>
            <person name="Jeske O."/>
            <person name="Meyerdierks A."/>
            <person name="Storesund J.E."/>
            <person name="Kallscheuer N."/>
            <person name="Luecker S."/>
            <person name="Lage O.M."/>
            <person name="Pohl T."/>
            <person name="Merkel B.J."/>
            <person name="Hornburger P."/>
            <person name="Mueller R.-W."/>
            <person name="Bruemmer F."/>
            <person name="Labrenz M."/>
            <person name="Spormann A.M."/>
            <person name="Op den Camp H."/>
            <person name="Overmann J."/>
            <person name="Amann R."/>
            <person name="Jetten M.S.M."/>
            <person name="Mascher T."/>
            <person name="Medema M.H."/>
            <person name="Devos D.P."/>
            <person name="Kaster A.-K."/>
            <person name="Ovreas L."/>
            <person name="Rohde M."/>
            <person name="Galperin M.Y."/>
            <person name="Jogler C."/>
        </authorList>
    </citation>
    <scope>NUCLEOTIDE SEQUENCE [LARGE SCALE GENOMIC DNA]</scope>
    <source>
        <strain evidence="3 4">V22</strain>
    </source>
</reference>
<dbReference type="InterPro" id="IPR016152">
    <property type="entry name" value="PTrfase/Anion_transptr"/>
</dbReference>
<dbReference type="InterPro" id="IPR041657">
    <property type="entry name" value="HTH_17"/>
</dbReference>
<dbReference type="EMBL" id="CP036316">
    <property type="protein sequence ID" value="QDT64395.1"/>
    <property type="molecule type" value="Genomic_DNA"/>
</dbReference>
<protein>
    <submittedName>
        <fullName evidence="3">PTS system fructose-specific EIIABC component</fullName>
    </submittedName>
</protein>
<keyword evidence="4" id="KW-1185">Reference proteome</keyword>
<accession>A0A517T7P4</accession>
<dbReference type="InterPro" id="IPR051541">
    <property type="entry name" value="PTS_SugarTrans_NitroReg"/>
</dbReference>
<dbReference type="InterPro" id="IPR002178">
    <property type="entry name" value="PTS_EIIA_type-2_dom"/>
</dbReference>
<dbReference type="GO" id="GO:0030295">
    <property type="term" value="F:protein kinase activator activity"/>
    <property type="evidence" value="ECO:0007669"/>
    <property type="project" value="TreeGrafter"/>
</dbReference>
<dbReference type="Gene3D" id="3.40.930.10">
    <property type="entry name" value="Mannitol-specific EII, Chain A"/>
    <property type="match status" value="1"/>
</dbReference>
<feature type="domain" description="PTS EIIA type-2" evidence="2">
    <location>
        <begin position="83"/>
        <end position="228"/>
    </location>
</feature>
<dbReference type="Pfam" id="PF12728">
    <property type="entry name" value="HTH_17"/>
    <property type="match status" value="1"/>
</dbReference>
<dbReference type="PROSITE" id="PS51094">
    <property type="entry name" value="PTS_EIIA_TYPE_2"/>
    <property type="match status" value="1"/>
</dbReference>
<dbReference type="AlphaFoldDB" id="A0A517T7P4"/>
<dbReference type="SUPFAM" id="SSF55804">
    <property type="entry name" value="Phoshotransferase/anion transport protein"/>
    <property type="match status" value="1"/>
</dbReference>
<dbReference type="CDD" id="cd00211">
    <property type="entry name" value="PTS_IIA_fru"/>
    <property type="match status" value="1"/>
</dbReference>
<gene>
    <name evidence="3" type="primary">fruA</name>
    <name evidence="3" type="ORF">V22_16290</name>
</gene>
<dbReference type="OrthoDB" id="289331at2"/>
<dbReference type="Pfam" id="PF00359">
    <property type="entry name" value="PTS_EIIA_2"/>
    <property type="match status" value="1"/>
</dbReference>
<organism evidence="3 4">
    <name type="scientific">Calycomorphotria hydatis</name>
    <dbReference type="NCBI Taxonomy" id="2528027"/>
    <lineage>
        <taxon>Bacteria</taxon>
        <taxon>Pseudomonadati</taxon>
        <taxon>Planctomycetota</taxon>
        <taxon>Planctomycetia</taxon>
        <taxon>Planctomycetales</taxon>
        <taxon>Planctomycetaceae</taxon>
        <taxon>Calycomorphotria</taxon>
    </lineage>
</organism>
<dbReference type="PANTHER" id="PTHR47738">
    <property type="entry name" value="PTS SYSTEM FRUCTOSE-LIKE EIIA COMPONENT-RELATED"/>
    <property type="match status" value="1"/>
</dbReference>
<dbReference type="RefSeq" id="WP_145261522.1">
    <property type="nucleotide sequence ID" value="NZ_CP036316.1"/>
</dbReference>
<feature type="coiled-coil region" evidence="1">
    <location>
        <begin position="5"/>
        <end position="71"/>
    </location>
</feature>
<sequence length="235" mass="26515">MQQELLSLEDLAQRLGRDKRELEKLASRGRIPGRKRNDAWVFSQREITQWLEQELREYSDAQLQNVEVSNRTAELTFECPITSLLTLETIEVPLEGRTKRSVLETLMEVAGRTYQIWEPAKLLSAVHEREDVLSTGFAGGVAIPHPRNSMPDAMGESVIAYGRTPKGIPFGAPDGQLTDLFFLVLCRDSRSHLQVLARLARMLQLPEFLDELRAAEDSTTSLEVIRAAEESIQAL</sequence>
<evidence type="ECO:0000259" key="2">
    <source>
        <dbReference type="PROSITE" id="PS51094"/>
    </source>
</evidence>
<keyword evidence="1" id="KW-0175">Coiled coil</keyword>
<dbReference type="PANTHER" id="PTHR47738:SF1">
    <property type="entry name" value="NITROGEN REGULATORY PROTEIN"/>
    <property type="match status" value="1"/>
</dbReference>
<dbReference type="KEGG" id="chya:V22_16290"/>